<dbReference type="EMBL" id="PYYB01000001">
    <property type="protein sequence ID" value="PTL60381.1"/>
    <property type="molecule type" value="Genomic_DNA"/>
</dbReference>
<evidence type="ECO:0000313" key="2">
    <source>
        <dbReference type="Proteomes" id="UP000240739"/>
    </source>
</evidence>
<dbReference type="AlphaFoldDB" id="A0A2T4UMF1"/>
<gene>
    <name evidence="1" type="ORF">C7Y72_12390</name>
</gene>
<accession>A0A2T4UMF1</accession>
<reference evidence="1 2" key="1">
    <citation type="submission" date="2018-03" db="EMBL/GenBank/DDBJ databases">
        <title>Aquarubrobacter algicola gen. nov., sp. nov., a novel actinobacterium isolated from shallow eutrophic lake during the end of cyanobacterial harmful algal blooms.</title>
        <authorList>
            <person name="Chun S.J."/>
        </authorList>
    </citation>
    <scope>NUCLEOTIDE SEQUENCE [LARGE SCALE GENOMIC DNA]</scope>
    <source>
        <strain evidence="1 2">Seoho-28</strain>
    </source>
</reference>
<comment type="caution">
    <text evidence="1">The sequence shown here is derived from an EMBL/GenBank/DDBJ whole genome shotgun (WGS) entry which is preliminary data.</text>
</comment>
<dbReference type="RefSeq" id="WP_107569026.1">
    <property type="nucleotide sequence ID" value="NZ_PYYB01000001.1"/>
</dbReference>
<dbReference type="OrthoDB" id="5244434at2"/>
<name>A0A2T4UMF1_9ACTN</name>
<dbReference type="Proteomes" id="UP000240739">
    <property type="component" value="Unassembled WGS sequence"/>
</dbReference>
<proteinExistence type="predicted"/>
<organism evidence="1 2">
    <name type="scientific">Paraconexibacter algicola</name>
    <dbReference type="NCBI Taxonomy" id="2133960"/>
    <lineage>
        <taxon>Bacteria</taxon>
        <taxon>Bacillati</taxon>
        <taxon>Actinomycetota</taxon>
        <taxon>Thermoleophilia</taxon>
        <taxon>Solirubrobacterales</taxon>
        <taxon>Paraconexibacteraceae</taxon>
        <taxon>Paraconexibacter</taxon>
    </lineage>
</organism>
<keyword evidence="2" id="KW-1185">Reference proteome</keyword>
<evidence type="ECO:0000313" key="1">
    <source>
        <dbReference type="EMBL" id="PTL60381.1"/>
    </source>
</evidence>
<sequence>MQIGVAHMDHPEVHEIVPSAHCVQRFRQRMPVRAPGIAEVAAALLAALEACDVSGWPPGWAATGESAPLWAAGHDIAFPLQPTGTPGRWLAVTCLRRPGPRR</sequence>
<protein>
    <submittedName>
        <fullName evidence="1">Uncharacterized protein</fullName>
    </submittedName>
</protein>